<proteinExistence type="predicted"/>
<accession>A0A3B1ANK5</accession>
<dbReference type="EMBL" id="UOFW01000133">
    <property type="protein sequence ID" value="VAX05322.1"/>
    <property type="molecule type" value="Genomic_DNA"/>
</dbReference>
<protein>
    <submittedName>
        <fullName evidence="1">Uncharacterized protein</fullName>
    </submittedName>
</protein>
<evidence type="ECO:0000313" key="1">
    <source>
        <dbReference type="EMBL" id="VAX05322.1"/>
    </source>
</evidence>
<dbReference type="AlphaFoldDB" id="A0A3B1ANK5"/>
<gene>
    <name evidence="1" type="ORF">MNBD_ALPHA03-108</name>
</gene>
<sequence length="325" mass="36137">MSRILFFSRDPGGTNQLVALRSILSEQGEGAKNHPLFDQLNISAGPNIIVIAKDYAHVIWRQNGFEVLDWPDILSEEEVAGYLAGFSPDQIITSTCHVDDRTEQMVWRVAKRLAIKVTVFLDSHHNIAVRFKDDQGEVILPDQVSVIDETAIPALLSLGFAKRNIFISGDLYQNYFISRQRDKSLAAREWGARKGESLILFASDYIHEMQAMGLEFAVTEFECLDYLIDLLNAGEGRKYLKGLCGPYRLIIRPHPKDTPGKYESYPQKSTRELTIVISDIGTSLEAVTSADLVTGLGSSLLNEAKTLGVDILTLGPLAKNRGQEP</sequence>
<reference evidence="1" key="1">
    <citation type="submission" date="2018-06" db="EMBL/GenBank/DDBJ databases">
        <authorList>
            <person name="Zhirakovskaya E."/>
        </authorList>
    </citation>
    <scope>NUCLEOTIDE SEQUENCE</scope>
</reference>
<name>A0A3B1ANK5_9ZZZZ</name>
<organism evidence="1">
    <name type="scientific">hydrothermal vent metagenome</name>
    <dbReference type="NCBI Taxonomy" id="652676"/>
    <lineage>
        <taxon>unclassified sequences</taxon>
        <taxon>metagenomes</taxon>
        <taxon>ecological metagenomes</taxon>
    </lineage>
</organism>